<gene>
    <name evidence="2" type="ORF">DC366_13885</name>
</gene>
<dbReference type="PANTHER" id="PTHR43031">
    <property type="entry name" value="FAD-DEPENDENT OXIDOREDUCTASE"/>
    <property type="match status" value="1"/>
</dbReference>
<evidence type="ECO:0000313" key="3">
    <source>
        <dbReference type="Proteomes" id="UP000244446"/>
    </source>
</evidence>
<keyword evidence="3" id="KW-1185">Reference proteome</keyword>
<feature type="domain" description="Rhodanese" evidence="1">
    <location>
        <begin position="22"/>
        <end position="110"/>
    </location>
</feature>
<dbReference type="InterPro" id="IPR001763">
    <property type="entry name" value="Rhodanese-like_dom"/>
</dbReference>
<dbReference type="Gene3D" id="3.40.250.10">
    <property type="entry name" value="Rhodanese-like domain"/>
    <property type="match status" value="1"/>
</dbReference>
<dbReference type="SMART" id="SM00450">
    <property type="entry name" value="RHOD"/>
    <property type="match status" value="1"/>
</dbReference>
<dbReference type="Proteomes" id="UP000244446">
    <property type="component" value="Unassembled WGS sequence"/>
</dbReference>
<protein>
    <submittedName>
        <fullName evidence="2">Rhodanese-like domain-containing protein</fullName>
    </submittedName>
</protein>
<reference evidence="2 3" key="1">
    <citation type="submission" date="2018-04" db="EMBL/GenBank/DDBJ databases">
        <title>Pelagivirga bohaiensis gen. nov., sp. nov., a bacterium isolated from the Bohai Sea.</title>
        <authorList>
            <person name="Ji X."/>
        </authorList>
    </citation>
    <scope>NUCLEOTIDE SEQUENCE [LARGE SCALE GENOMIC DNA]</scope>
    <source>
        <strain evidence="2 3">BH-SD19</strain>
    </source>
</reference>
<organism evidence="2 3">
    <name type="scientific">Pelagivirga sediminicola</name>
    <dbReference type="NCBI Taxonomy" id="2170575"/>
    <lineage>
        <taxon>Bacteria</taxon>
        <taxon>Pseudomonadati</taxon>
        <taxon>Pseudomonadota</taxon>
        <taxon>Alphaproteobacteria</taxon>
        <taxon>Rhodobacterales</taxon>
        <taxon>Paracoccaceae</taxon>
        <taxon>Pelagivirga</taxon>
    </lineage>
</organism>
<dbReference type="PROSITE" id="PS50206">
    <property type="entry name" value="RHODANESE_3"/>
    <property type="match status" value="1"/>
</dbReference>
<dbReference type="RefSeq" id="WP_108692825.1">
    <property type="nucleotide sequence ID" value="NZ_QCYH01000008.1"/>
</dbReference>
<dbReference type="InterPro" id="IPR036873">
    <property type="entry name" value="Rhodanese-like_dom_sf"/>
</dbReference>
<dbReference type="PANTHER" id="PTHR43031:SF1">
    <property type="entry name" value="PYRIDINE NUCLEOTIDE-DISULPHIDE OXIDOREDUCTASE"/>
    <property type="match status" value="1"/>
</dbReference>
<dbReference type="EMBL" id="QCYH01000008">
    <property type="protein sequence ID" value="PVA09472.1"/>
    <property type="molecule type" value="Genomic_DNA"/>
</dbReference>
<dbReference type="AlphaFoldDB" id="A0A2T7G4W1"/>
<accession>A0A2T7G4W1</accession>
<evidence type="ECO:0000259" key="1">
    <source>
        <dbReference type="PROSITE" id="PS50206"/>
    </source>
</evidence>
<dbReference type="SUPFAM" id="SSF52821">
    <property type="entry name" value="Rhodanese/Cell cycle control phosphatase"/>
    <property type="match status" value="1"/>
</dbReference>
<dbReference type="OrthoDB" id="9807812at2"/>
<dbReference type="InterPro" id="IPR050229">
    <property type="entry name" value="GlpE_sulfurtransferase"/>
</dbReference>
<evidence type="ECO:0000313" key="2">
    <source>
        <dbReference type="EMBL" id="PVA09472.1"/>
    </source>
</evidence>
<dbReference type="Pfam" id="PF00581">
    <property type="entry name" value="Rhodanese"/>
    <property type="match status" value="1"/>
</dbReference>
<name>A0A2T7G4W1_9RHOB</name>
<comment type="caution">
    <text evidence="2">The sequence shown here is derived from an EMBL/GenBank/DDBJ whole genome shotgun (WGS) entry which is preliminary data.</text>
</comment>
<proteinExistence type="predicted"/>
<dbReference type="CDD" id="cd00158">
    <property type="entry name" value="RHOD"/>
    <property type="match status" value="1"/>
</dbReference>
<sequence length="125" mass="13473">MKTEDTEHGPVELWTPAEVDKARGEIVLIDVRTPQEHALERIGGAMLMALQEFRPDCLPGQEGKRIVLHCGSGVRSGKAAAMCLEAGIDRIAHMEGGMAAWKEGGNEYIGTDISSGAPKKMTKDD</sequence>